<keyword evidence="5 7" id="KW-0234">DNA repair</keyword>
<evidence type="ECO:0000256" key="1">
    <source>
        <dbReference type="ARBA" id="ARBA00007452"/>
    </source>
</evidence>
<sequence>MLHRLDGIVLRTTDYGESNKVVTILTPEEGKTALMARGAKKPKSPFASACQPLIHAVFVYYQGRGMGSLNQADIVTSFRKLRTDLLLTAYATYTLELIDRLTEDRTPSRPLYDLAYFVLLAMEEGADPEVLVRLAETKMLAFTGSAPLLHACRECGSAEGPFRFSMQHGGVLCPDHQYDAERLMPVGPKTIKLLRLFQQMPPDRIGEIRVKPETKKEMKLLLETYYDTYVGVRLKARRFLEQMEAMENPED</sequence>
<evidence type="ECO:0000256" key="7">
    <source>
        <dbReference type="HAMAP-Rule" id="MF_00201"/>
    </source>
</evidence>
<gene>
    <name evidence="7" type="primary">recO</name>
    <name evidence="9" type="ORF">C6I21_11730</name>
</gene>
<evidence type="ECO:0000256" key="4">
    <source>
        <dbReference type="ARBA" id="ARBA00023172"/>
    </source>
</evidence>
<comment type="function">
    <text evidence="7">Involved in DNA repair and RecF pathway recombination.</text>
</comment>
<dbReference type="NCBIfam" id="TIGR00613">
    <property type="entry name" value="reco"/>
    <property type="match status" value="1"/>
</dbReference>
<dbReference type="GO" id="GO:0006302">
    <property type="term" value="P:double-strand break repair"/>
    <property type="evidence" value="ECO:0007669"/>
    <property type="project" value="TreeGrafter"/>
</dbReference>
<evidence type="ECO:0000313" key="9">
    <source>
        <dbReference type="EMBL" id="PRO65110.1"/>
    </source>
</evidence>
<dbReference type="PANTHER" id="PTHR33991:SF1">
    <property type="entry name" value="DNA REPAIR PROTEIN RECO"/>
    <property type="match status" value="1"/>
</dbReference>
<dbReference type="RefSeq" id="WP_105959666.1">
    <property type="nucleotide sequence ID" value="NZ_PVNS01000010.1"/>
</dbReference>
<reference evidence="9 10" key="1">
    <citation type="submission" date="2018-03" db="EMBL/GenBank/DDBJ databases">
        <title>Bacillus urumqiensis sp. nov., a moderately haloalkaliphilic bacterium isolated from a salt lake.</title>
        <authorList>
            <person name="Zhao B."/>
            <person name="Liao Z."/>
        </authorList>
    </citation>
    <scope>NUCLEOTIDE SEQUENCE [LARGE SCALE GENOMIC DNA]</scope>
    <source>
        <strain evidence="9 10">BZ-SZ-XJ18</strain>
    </source>
</reference>
<dbReference type="Pfam" id="PF11967">
    <property type="entry name" value="RecO_N"/>
    <property type="match status" value="1"/>
</dbReference>
<evidence type="ECO:0000256" key="2">
    <source>
        <dbReference type="ARBA" id="ARBA00021310"/>
    </source>
</evidence>
<dbReference type="PANTHER" id="PTHR33991">
    <property type="entry name" value="DNA REPAIR PROTEIN RECO"/>
    <property type="match status" value="1"/>
</dbReference>
<protein>
    <recommendedName>
        <fullName evidence="2 7">DNA repair protein RecO</fullName>
    </recommendedName>
    <alternativeName>
        <fullName evidence="6 7">Recombination protein O</fullName>
    </alternativeName>
</protein>
<dbReference type="InterPro" id="IPR003717">
    <property type="entry name" value="RecO"/>
</dbReference>
<proteinExistence type="inferred from homology"/>
<dbReference type="SUPFAM" id="SSF50249">
    <property type="entry name" value="Nucleic acid-binding proteins"/>
    <property type="match status" value="1"/>
</dbReference>
<dbReference type="HAMAP" id="MF_00201">
    <property type="entry name" value="RecO"/>
    <property type="match status" value="1"/>
</dbReference>
<dbReference type="InterPro" id="IPR012340">
    <property type="entry name" value="NA-bd_OB-fold"/>
</dbReference>
<keyword evidence="4 7" id="KW-0233">DNA recombination</keyword>
<name>A0A2P6MFT8_ALKUR</name>
<dbReference type="AlphaFoldDB" id="A0A2P6MFT8"/>
<dbReference type="SUPFAM" id="SSF57863">
    <property type="entry name" value="ArfGap/RecO-like zinc finger"/>
    <property type="match status" value="1"/>
</dbReference>
<keyword evidence="10" id="KW-1185">Reference proteome</keyword>
<feature type="domain" description="DNA replication/recombination mediator RecO N-terminal" evidence="8">
    <location>
        <begin position="1"/>
        <end position="78"/>
    </location>
</feature>
<comment type="caution">
    <text evidence="9">The sequence shown here is derived from an EMBL/GenBank/DDBJ whole genome shotgun (WGS) entry which is preliminary data.</text>
</comment>
<dbReference type="GO" id="GO:0006310">
    <property type="term" value="P:DNA recombination"/>
    <property type="evidence" value="ECO:0007669"/>
    <property type="project" value="UniProtKB-UniRule"/>
</dbReference>
<evidence type="ECO:0000313" key="10">
    <source>
        <dbReference type="Proteomes" id="UP000243650"/>
    </source>
</evidence>
<evidence type="ECO:0000259" key="8">
    <source>
        <dbReference type="Pfam" id="PF11967"/>
    </source>
</evidence>
<dbReference type="InterPro" id="IPR022572">
    <property type="entry name" value="DNA_rep/recomb_RecO_N"/>
</dbReference>
<organism evidence="9 10">
    <name type="scientific">Alkalicoccus urumqiensis</name>
    <name type="common">Bacillus urumqiensis</name>
    <dbReference type="NCBI Taxonomy" id="1548213"/>
    <lineage>
        <taxon>Bacteria</taxon>
        <taxon>Bacillati</taxon>
        <taxon>Bacillota</taxon>
        <taxon>Bacilli</taxon>
        <taxon>Bacillales</taxon>
        <taxon>Bacillaceae</taxon>
        <taxon>Alkalicoccus</taxon>
    </lineage>
</organism>
<dbReference type="InterPro" id="IPR042242">
    <property type="entry name" value="RecO_C"/>
</dbReference>
<dbReference type="EMBL" id="PVNS01000010">
    <property type="protein sequence ID" value="PRO65110.1"/>
    <property type="molecule type" value="Genomic_DNA"/>
</dbReference>
<dbReference type="InterPro" id="IPR037278">
    <property type="entry name" value="ARFGAP/RecO"/>
</dbReference>
<dbReference type="GO" id="GO:0043590">
    <property type="term" value="C:bacterial nucleoid"/>
    <property type="evidence" value="ECO:0007669"/>
    <property type="project" value="TreeGrafter"/>
</dbReference>
<dbReference type="Gene3D" id="1.20.1440.120">
    <property type="entry name" value="Recombination protein O, C-terminal domain"/>
    <property type="match status" value="1"/>
</dbReference>
<dbReference type="Proteomes" id="UP000243650">
    <property type="component" value="Unassembled WGS sequence"/>
</dbReference>
<accession>A0A2P6MFT8</accession>
<dbReference type="Gene3D" id="2.40.50.140">
    <property type="entry name" value="Nucleic acid-binding proteins"/>
    <property type="match status" value="1"/>
</dbReference>
<comment type="similarity">
    <text evidence="1 7">Belongs to the RecO family.</text>
</comment>
<evidence type="ECO:0000256" key="6">
    <source>
        <dbReference type="ARBA" id="ARBA00033409"/>
    </source>
</evidence>
<dbReference type="OrthoDB" id="9797083at2"/>
<dbReference type="Pfam" id="PF02565">
    <property type="entry name" value="RecO_C"/>
    <property type="match status" value="1"/>
</dbReference>
<evidence type="ECO:0000256" key="5">
    <source>
        <dbReference type="ARBA" id="ARBA00023204"/>
    </source>
</evidence>
<keyword evidence="3 7" id="KW-0227">DNA damage</keyword>
<evidence type="ECO:0000256" key="3">
    <source>
        <dbReference type="ARBA" id="ARBA00022763"/>
    </source>
</evidence>